<dbReference type="CDD" id="cd03809">
    <property type="entry name" value="GT4_MtfB-like"/>
    <property type="match status" value="1"/>
</dbReference>
<dbReference type="EMBL" id="PDET01000002">
    <property type="protein sequence ID" value="PRD16837.1"/>
    <property type="molecule type" value="Genomic_DNA"/>
</dbReference>
<evidence type="ECO:0000259" key="2">
    <source>
        <dbReference type="Pfam" id="PF00534"/>
    </source>
</evidence>
<gene>
    <name evidence="3" type="ORF">CQW29_04005</name>
</gene>
<dbReference type="GO" id="GO:0016757">
    <property type="term" value="F:glycosyltransferase activity"/>
    <property type="evidence" value="ECO:0007669"/>
    <property type="project" value="InterPro"/>
</dbReference>
<name>A0A2S9IGC6_9GAMM</name>
<dbReference type="PANTHER" id="PTHR46401">
    <property type="entry name" value="GLYCOSYLTRANSFERASE WBBK-RELATED"/>
    <property type="match status" value="1"/>
</dbReference>
<dbReference type="CDD" id="cd03801">
    <property type="entry name" value="GT4_PimA-like"/>
    <property type="match status" value="1"/>
</dbReference>
<accession>A0A2S9IGC6</accession>
<dbReference type="AlphaFoldDB" id="A0A2S9IGC6"/>
<reference evidence="3 4" key="1">
    <citation type="submission" date="2017-10" db="EMBL/GenBank/DDBJ databases">
        <title>Draft genome of two endophytic bacteria isolated from 'guarana' Paullinia cupana (Mart.) Ducke.</title>
        <authorList>
            <person name="Siqueira K.A."/>
            <person name="Liotti R.G."/>
            <person name="Mendes T.A."/>
            <person name="Soares M.A."/>
        </authorList>
    </citation>
    <scope>NUCLEOTIDE SEQUENCE [LARGE SCALE GENOMIC DNA]</scope>
    <source>
        <strain evidence="3 4">342</strain>
    </source>
</reference>
<evidence type="ECO:0000313" key="3">
    <source>
        <dbReference type="EMBL" id="PRD16837.1"/>
    </source>
</evidence>
<dbReference type="SUPFAM" id="SSF53756">
    <property type="entry name" value="UDP-Glycosyltransferase/glycogen phosphorylase"/>
    <property type="match status" value="2"/>
</dbReference>
<feature type="domain" description="Glycosyl transferase family 1" evidence="2">
    <location>
        <begin position="562"/>
        <end position="689"/>
    </location>
</feature>
<keyword evidence="1" id="KW-0808">Transferase</keyword>
<dbReference type="Gene3D" id="3.40.50.2000">
    <property type="entry name" value="Glycogen Phosphorylase B"/>
    <property type="match status" value="3"/>
</dbReference>
<comment type="caution">
    <text evidence="3">The sequence shown here is derived from an EMBL/GenBank/DDBJ whole genome shotgun (WGS) entry which is preliminary data.</text>
</comment>
<evidence type="ECO:0000256" key="1">
    <source>
        <dbReference type="ARBA" id="ARBA00022679"/>
    </source>
</evidence>
<dbReference type="RefSeq" id="WP_105591417.1">
    <property type="nucleotide sequence ID" value="NZ_PDET01000002.1"/>
</dbReference>
<dbReference type="GO" id="GO:0009103">
    <property type="term" value="P:lipopolysaccharide biosynthetic process"/>
    <property type="evidence" value="ECO:0007669"/>
    <property type="project" value="TreeGrafter"/>
</dbReference>
<protein>
    <recommendedName>
        <fullName evidence="2">Glycosyl transferase family 1 domain-containing protein</fullName>
    </recommendedName>
</protein>
<dbReference type="Pfam" id="PF13692">
    <property type="entry name" value="Glyco_trans_1_4"/>
    <property type="match status" value="1"/>
</dbReference>
<dbReference type="InterPro" id="IPR001296">
    <property type="entry name" value="Glyco_trans_1"/>
</dbReference>
<sequence>MFNKTLFIDESPVYGGHEEMFLRLIAQCECPADEKITIVVNKKNQKLIDEIDNLKIRAGLPIAILTHDFSGFPVRPLTNLLAWSDAFALYRIIRNGGFSQVMVVQGTIEIGGLSLLVARLSGCKVMSYIPITKRSRLLGVTLGGFRDWLNRLFYYPLAHKFITISEFNKRELIADFAVPEDKISIVYNFNEPTFSTRSSGKPVELPAGINFLLIGRVDFLQKRQQEFLRAFTAQQNHSNLYLHIVGDNSSSESELLRSEFAGNPNIVFHGWCTPDRIEALIHAADGIVLPSRFEGVPLVMVEAVKLGRVVFGSDVDGMKEFLPPQWRFPADDFPQAIAMMASVATRQSENARLIQATQEKFTQIFNPQLSSAAFNVALGINQVPKILLDCRLMTARPTGISRYSEKFLAYYIEKYGADNVTALLNEARPDIACRQQVIALKAFNLLHWMRFSGWLKQQDYTHYISFHYSGLMRPVKGIKSAVTVHDLMFELVPEFFSGWLKKLIGKRYFRLLVGKSMATSDLVLSVSATTRNDVKALYRLDSAVTGEGLFLTAQPDSAIISKLGLRDKGYLLYTGNNRPHKNINALLAAFSELRKTQPDLALVLVGHTETSPQEGVIYPGFISDEQLVALYQHARVFVFPSLYEGFGLPIIEALANGCPVIASDIPAFREFANDNIRYFELGNHAALVALLQEKAKFYPDQAEAILQKFSWKSTWQKLDRILDNWL</sequence>
<dbReference type="OrthoDB" id="6515232at2"/>
<organism evidence="3 4">
    <name type="scientific">Pantoea coffeiphila</name>
    <dbReference type="NCBI Taxonomy" id="1465635"/>
    <lineage>
        <taxon>Bacteria</taxon>
        <taxon>Pseudomonadati</taxon>
        <taxon>Pseudomonadota</taxon>
        <taxon>Gammaproteobacteria</taxon>
        <taxon>Enterobacterales</taxon>
        <taxon>Erwiniaceae</taxon>
        <taxon>Pantoea</taxon>
    </lineage>
</organism>
<evidence type="ECO:0000313" key="4">
    <source>
        <dbReference type="Proteomes" id="UP000239181"/>
    </source>
</evidence>
<dbReference type="Proteomes" id="UP000239181">
    <property type="component" value="Unassembled WGS sequence"/>
</dbReference>
<dbReference type="Pfam" id="PF00534">
    <property type="entry name" value="Glycos_transf_1"/>
    <property type="match status" value="1"/>
</dbReference>
<keyword evidence="4" id="KW-1185">Reference proteome</keyword>
<dbReference type="PANTHER" id="PTHR46401:SF2">
    <property type="entry name" value="GLYCOSYLTRANSFERASE WBBK-RELATED"/>
    <property type="match status" value="1"/>
</dbReference>
<proteinExistence type="predicted"/>